<organism evidence="2 3">
    <name type="scientific">Hymenolepis diminuta</name>
    <name type="common">Rat tapeworm</name>
    <dbReference type="NCBI Taxonomy" id="6216"/>
    <lineage>
        <taxon>Eukaryota</taxon>
        <taxon>Metazoa</taxon>
        <taxon>Spiralia</taxon>
        <taxon>Lophotrochozoa</taxon>
        <taxon>Platyhelminthes</taxon>
        <taxon>Cestoda</taxon>
        <taxon>Eucestoda</taxon>
        <taxon>Cyclophyllidea</taxon>
        <taxon>Hymenolepididae</taxon>
        <taxon>Hymenolepis</taxon>
    </lineage>
</organism>
<sequence length="146" mass="16354">MLLDNDIVILPCEGSVGCEQCLANTTCMFCQSTSKCLPFPISRLGMVSWSDCPPNLSSLYWYSCRLSYAYVLALAIAIFFFLGLLLLCCCAICVMHRRRNFRNRIISNFSGNPSVGDNAVLTPSQGSLPPYQFHRLLDQSQREKPV</sequence>
<feature type="transmembrane region" description="Helical" evidence="1">
    <location>
        <begin position="68"/>
        <end position="94"/>
    </location>
</feature>
<keyword evidence="1" id="KW-0812">Transmembrane</keyword>
<dbReference type="Proteomes" id="UP000321570">
    <property type="component" value="Unassembled WGS sequence"/>
</dbReference>
<evidence type="ECO:0000313" key="2">
    <source>
        <dbReference type="EMBL" id="VUZ50727.1"/>
    </source>
</evidence>
<dbReference type="AlphaFoldDB" id="A0A564YTW9"/>
<evidence type="ECO:0008006" key="4">
    <source>
        <dbReference type="Google" id="ProtNLM"/>
    </source>
</evidence>
<keyword evidence="1" id="KW-0472">Membrane</keyword>
<keyword evidence="3" id="KW-1185">Reference proteome</keyword>
<evidence type="ECO:0000256" key="1">
    <source>
        <dbReference type="SAM" id="Phobius"/>
    </source>
</evidence>
<evidence type="ECO:0000313" key="3">
    <source>
        <dbReference type="Proteomes" id="UP000321570"/>
    </source>
</evidence>
<reference evidence="2 3" key="1">
    <citation type="submission" date="2019-07" db="EMBL/GenBank/DDBJ databases">
        <authorList>
            <person name="Jastrzebski P J."/>
            <person name="Paukszto L."/>
            <person name="Jastrzebski P J."/>
        </authorList>
    </citation>
    <scope>NUCLEOTIDE SEQUENCE [LARGE SCALE GENOMIC DNA]</scope>
    <source>
        <strain evidence="2 3">WMS-il1</strain>
    </source>
</reference>
<name>A0A564YTW9_HYMDI</name>
<proteinExistence type="predicted"/>
<accession>A0A564YTW9</accession>
<dbReference type="EMBL" id="CABIJS010000388">
    <property type="protein sequence ID" value="VUZ50727.1"/>
    <property type="molecule type" value="Genomic_DNA"/>
</dbReference>
<gene>
    <name evidence="2" type="ORF">WMSIL1_LOCUS9568</name>
</gene>
<protein>
    <recommendedName>
        <fullName evidence="4">PSI domain-containing protein</fullName>
    </recommendedName>
</protein>
<keyword evidence="1" id="KW-1133">Transmembrane helix</keyword>